<protein>
    <submittedName>
        <fullName evidence="2">Uncharacterized protein</fullName>
    </submittedName>
</protein>
<name>A0A9D1JB83_9FIRM</name>
<evidence type="ECO:0000313" key="2">
    <source>
        <dbReference type="EMBL" id="HIR71207.1"/>
    </source>
</evidence>
<feature type="transmembrane region" description="Helical" evidence="1">
    <location>
        <begin position="112"/>
        <end position="134"/>
    </location>
</feature>
<feature type="transmembrane region" description="Helical" evidence="1">
    <location>
        <begin position="16"/>
        <end position="36"/>
    </location>
</feature>
<organism evidence="2 3">
    <name type="scientific">Candidatus Pullilachnospira gallistercoris</name>
    <dbReference type="NCBI Taxonomy" id="2840911"/>
    <lineage>
        <taxon>Bacteria</taxon>
        <taxon>Bacillati</taxon>
        <taxon>Bacillota</taxon>
        <taxon>Clostridia</taxon>
        <taxon>Lachnospirales</taxon>
        <taxon>Lachnospiraceae</taxon>
        <taxon>Lachnospiraceae incertae sedis</taxon>
        <taxon>Candidatus Pullilachnospira</taxon>
    </lineage>
</organism>
<sequence>MLLDIFLNIWATPENIISLILRIALTAGLCLIFAAWGEKWWKSLIPFYGTYLLYRHTWVRGRWLFILQILLDMAGAWCAHTLSRSLVGGLLETIRFYARTGEFAVDISVRQLLLWLMVWAVCAFCVFLLTRITYLKICGSLGLESGVLKVGTFLFPQMFLLIDYVCWRKKSRHLSKT</sequence>
<proteinExistence type="predicted"/>
<reference evidence="2" key="2">
    <citation type="journal article" date="2021" name="PeerJ">
        <title>Extensive microbial diversity within the chicken gut microbiome revealed by metagenomics and culture.</title>
        <authorList>
            <person name="Gilroy R."/>
            <person name="Ravi A."/>
            <person name="Getino M."/>
            <person name="Pursley I."/>
            <person name="Horton D.L."/>
            <person name="Alikhan N.F."/>
            <person name="Baker D."/>
            <person name="Gharbi K."/>
            <person name="Hall N."/>
            <person name="Watson M."/>
            <person name="Adriaenssens E.M."/>
            <person name="Foster-Nyarko E."/>
            <person name="Jarju S."/>
            <person name="Secka A."/>
            <person name="Antonio M."/>
            <person name="Oren A."/>
            <person name="Chaudhuri R.R."/>
            <person name="La Ragione R."/>
            <person name="Hildebrand F."/>
            <person name="Pallen M.J."/>
        </authorList>
    </citation>
    <scope>NUCLEOTIDE SEQUENCE</scope>
    <source>
        <strain evidence="2">ChiSjej5B23-6657</strain>
    </source>
</reference>
<keyword evidence="1" id="KW-0472">Membrane</keyword>
<evidence type="ECO:0000313" key="3">
    <source>
        <dbReference type="Proteomes" id="UP000823912"/>
    </source>
</evidence>
<reference evidence="2" key="1">
    <citation type="submission" date="2020-10" db="EMBL/GenBank/DDBJ databases">
        <authorList>
            <person name="Gilroy R."/>
        </authorList>
    </citation>
    <scope>NUCLEOTIDE SEQUENCE</scope>
    <source>
        <strain evidence="2">ChiSjej5B23-6657</strain>
    </source>
</reference>
<dbReference type="EMBL" id="DVHM01000130">
    <property type="protein sequence ID" value="HIR71207.1"/>
    <property type="molecule type" value="Genomic_DNA"/>
</dbReference>
<feature type="transmembrane region" description="Helical" evidence="1">
    <location>
        <begin position="146"/>
        <end position="167"/>
    </location>
</feature>
<dbReference type="AlphaFoldDB" id="A0A9D1JB83"/>
<keyword evidence="1" id="KW-1133">Transmembrane helix</keyword>
<gene>
    <name evidence="2" type="ORF">IAA55_07985</name>
</gene>
<evidence type="ECO:0000256" key="1">
    <source>
        <dbReference type="SAM" id="Phobius"/>
    </source>
</evidence>
<keyword evidence="1" id="KW-0812">Transmembrane</keyword>
<dbReference type="Proteomes" id="UP000823912">
    <property type="component" value="Unassembled WGS sequence"/>
</dbReference>
<accession>A0A9D1JB83</accession>
<comment type="caution">
    <text evidence="2">The sequence shown here is derived from an EMBL/GenBank/DDBJ whole genome shotgun (WGS) entry which is preliminary data.</text>
</comment>